<evidence type="ECO:0000313" key="1">
    <source>
        <dbReference type="EMBL" id="MBB3969815.1"/>
    </source>
</evidence>
<dbReference type="RefSeq" id="WP_134337263.1">
    <property type="nucleotide sequence ID" value="NZ_BMCZ01000005.1"/>
</dbReference>
<proteinExistence type="predicted"/>
<organism evidence="2 3">
    <name type="scientific">Mucilaginibacter phyllosphaerae</name>
    <dbReference type="NCBI Taxonomy" id="1812349"/>
    <lineage>
        <taxon>Bacteria</taxon>
        <taxon>Pseudomonadati</taxon>
        <taxon>Bacteroidota</taxon>
        <taxon>Sphingobacteriia</taxon>
        <taxon>Sphingobacteriales</taxon>
        <taxon>Sphingobacteriaceae</taxon>
        <taxon>Mucilaginibacter</taxon>
    </lineage>
</organism>
<keyword evidence="1" id="KW-0378">Hydrolase</keyword>
<keyword evidence="4" id="KW-1185">Reference proteome</keyword>
<protein>
    <submittedName>
        <fullName evidence="1">Aspartyl aminopeptidase</fullName>
    </submittedName>
</protein>
<dbReference type="AlphaFoldDB" id="A0A4Y8ABH9"/>
<dbReference type="EMBL" id="SNQG01000005">
    <property type="protein sequence ID" value="TEW65191.1"/>
    <property type="molecule type" value="Genomic_DNA"/>
</dbReference>
<reference evidence="1 4" key="3">
    <citation type="submission" date="2020-08" db="EMBL/GenBank/DDBJ databases">
        <title>Genomic Encyclopedia of Type Strains, Phase IV (KMG-IV): sequencing the most valuable type-strain genomes for metagenomic binning, comparative biology and taxonomic classification.</title>
        <authorList>
            <person name="Goeker M."/>
        </authorList>
    </citation>
    <scope>NUCLEOTIDE SEQUENCE [LARGE SCALE GENOMIC DNA]</scope>
    <source>
        <strain evidence="1 4">DSM 100995</strain>
    </source>
</reference>
<dbReference type="Proteomes" id="UP000297248">
    <property type="component" value="Unassembled WGS sequence"/>
</dbReference>
<dbReference type="Proteomes" id="UP000583101">
    <property type="component" value="Unassembled WGS sequence"/>
</dbReference>
<name>A0A4Y8ABH9_9SPHI</name>
<evidence type="ECO:0000313" key="2">
    <source>
        <dbReference type="EMBL" id="TEW65191.1"/>
    </source>
</evidence>
<dbReference type="GO" id="GO:0004177">
    <property type="term" value="F:aminopeptidase activity"/>
    <property type="evidence" value="ECO:0007669"/>
    <property type="project" value="UniProtKB-KW"/>
</dbReference>
<gene>
    <name evidence="2" type="ORF">E2R65_14860</name>
    <name evidence="1" type="ORF">GGR35_002428</name>
</gene>
<reference evidence="2" key="2">
    <citation type="submission" date="2019-03" db="EMBL/GenBank/DDBJ databases">
        <authorList>
            <person name="Yan Y.-Q."/>
            <person name="Du Z.-J."/>
        </authorList>
    </citation>
    <scope>NUCLEOTIDE SEQUENCE</scope>
    <source>
        <strain evidence="2">PP-F2FG21</strain>
    </source>
</reference>
<comment type="caution">
    <text evidence="2">The sequence shown here is derived from an EMBL/GenBank/DDBJ whole genome shotgun (WGS) entry which is preliminary data.</text>
</comment>
<keyword evidence="1" id="KW-0645">Protease</keyword>
<dbReference type="OrthoDB" id="799583at2"/>
<evidence type="ECO:0000313" key="4">
    <source>
        <dbReference type="Proteomes" id="UP000583101"/>
    </source>
</evidence>
<reference evidence="2 3" key="1">
    <citation type="journal article" date="2016" name="Int. J. Syst. Evol. Microbiol.">
        <title>Proposal of Mucilaginibacter phyllosphaerae sp. nov. isolated from the phyllosphere of Galium album.</title>
        <authorList>
            <person name="Aydogan E.L."/>
            <person name="Busse H.J."/>
            <person name="Moser G."/>
            <person name="Muller C."/>
            <person name="Kampfer P."/>
            <person name="Glaeser S.P."/>
        </authorList>
    </citation>
    <scope>NUCLEOTIDE SEQUENCE [LARGE SCALE GENOMIC DNA]</scope>
    <source>
        <strain evidence="2 3">PP-F2FG21</strain>
    </source>
</reference>
<keyword evidence="1" id="KW-0031">Aminopeptidase</keyword>
<accession>A0A4Y8ABH9</accession>
<evidence type="ECO:0000313" key="3">
    <source>
        <dbReference type="Proteomes" id="UP000297248"/>
    </source>
</evidence>
<dbReference type="EMBL" id="JACIEG010000004">
    <property type="protein sequence ID" value="MBB3969815.1"/>
    <property type="molecule type" value="Genomic_DNA"/>
</dbReference>
<sequence length="63" mass="7320">MRTLSIEKVKIQEMLNNSPDNIEIEDFIDQIIITAKVEKALDQLANGDFLTSEQLDEEINKWQ</sequence>